<dbReference type="Proteomes" id="UP000184436">
    <property type="component" value="Unassembled WGS sequence"/>
</dbReference>
<sequence length="218" mass="25603">MGGNSYKYDKELFELLKQEYKERLKIQLTLGSYEKLRSFINKETLDEELNRIDNKKKGHKSEDKVSEDSIKRHFGLINSKTKPSLSSCSLYARKLGYLSWDDFCEKAEQKYDVTKGFSTIDFYKFSTLNESDEITIGWYPKKYCRLKFLGEYSFEVIESYGMHSKIGRKFETAGFRLTPISNKVELPEVIIEPLFDDDPLWTIIENFDTDFCCTDLLL</sequence>
<evidence type="ECO:0000313" key="1">
    <source>
        <dbReference type="EMBL" id="SHE39884.1"/>
    </source>
</evidence>
<organism evidence="1 2">
    <name type="scientific">Bacteroides faecichinchillae</name>
    <dbReference type="NCBI Taxonomy" id="871325"/>
    <lineage>
        <taxon>Bacteria</taxon>
        <taxon>Pseudomonadati</taxon>
        <taxon>Bacteroidota</taxon>
        <taxon>Bacteroidia</taxon>
        <taxon>Bacteroidales</taxon>
        <taxon>Bacteroidaceae</taxon>
        <taxon>Bacteroides</taxon>
    </lineage>
</organism>
<dbReference type="AlphaFoldDB" id="A0A1M4T666"/>
<gene>
    <name evidence="1" type="ORF">SAMN05444349_10220</name>
</gene>
<evidence type="ECO:0000313" key="2">
    <source>
        <dbReference type="Proteomes" id="UP000184436"/>
    </source>
</evidence>
<name>A0A1M4T666_9BACE</name>
<protein>
    <submittedName>
        <fullName evidence="1">Uncharacterized protein</fullName>
    </submittedName>
</protein>
<dbReference type="OrthoDB" id="639802at2"/>
<accession>A0A1M4T666</accession>
<dbReference type="EMBL" id="FQVD01000002">
    <property type="protein sequence ID" value="SHE39884.1"/>
    <property type="molecule type" value="Genomic_DNA"/>
</dbReference>
<dbReference type="RefSeq" id="WP_025076449.1">
    <property type="nucleotide sequence ID" value="NZ_FQVD01000002.1"/>
</dbReference>
<reference evidence="1 2" key="1">
    <citation type="submission" date="2016-11" db="EMBL/GenBank/DDBJ databases">
        <authorList>
            <person name="Jaros S."/>
            <person name="Januszkiewicz K."/>
            <person name="Wedrychowicz H."/>
        </authorList>
    </citation>
    <scope>NUCLEOTIDE SEQUENCE [LARGE SCALE GENOMIC DNA]</scope>
    <source>
        <strain evidence="1 2">DSM 26883</strain>
    </source>
</reference>
<keyword evidence="2" id="KW-1185">Reference proteome</keyword>
<proteinExistence type="predicted"/>